<name>A0AAE9BLB3_9CAUD</name>
<reference evidence="1" key="1">
    <citation type="journal article" date="2021" name="Microbiol. Resour. Announc.">
        <title>Complete Genome Sequences of Bacteriophages Kaya, Guyu, Kopi, and TehO, Which Target Clinical Strains of Pseudomonas aeruginosa.</title>
        <authorList>
            <person name="Loh B."/>
            <person name="Wang X."/>
            <person name="Hua X."/>
            <person name="Luo J."/>
            <person name="Wen T."/>
            <person name="Zhang L."/>
            <person name="Ma L."/>
            <person name="Manohar P."/>
            <person name="Nachimuthu R."/>
            <person name="Grainge I."/>
            <person name="Yu Y."/>
            <person name="Leptihn S."/>
        </authorList>
    </citation>
    <scope>NUCLEOTIDE SEQUENCE</scope>
</reference>
<protein>
    <recommendedName>
        <fullName evidence="3">SprT-like domain-containing protein</fullName>
    </recommendedName>
</protein>
<gene>
    <name evidence="1" type="ORF">Kaya_018</name>
</gene>
<dbReference type="Proteomes" id="UP000828735">
    <property type="component" value="Segment"/>
</dbReference>
<sequence length="143" mass="16343">MLTKLRNYRTIVAYKKGVSTMQHPDDVQYFERLRAIGFEIAKANNIRCLVIEPKRRAGGAYGLAYLSECRISIEVRGKELMRDGGEWAKNRYRHACNLHTLAHELAHLQEHQTHGKTGHGPRFRTYETALLAAVMQLDATSPH</sequence>
<proteinExistence type="predicted"/>
<evidence type="ECO:0008006" key="3">
    <source>
        <dbReference type="Google" id="ProtNLM"/>
    </source>
</evidence>
<dbReference type="EMBL" id="MZ927745">
    <property type="protein sequence ID" value="UAG58556.1"/>
    <property type="molecule type" value="Genomic_DNA"/>
</dbReference>
<evidence type="ECO:0000313" key="1">
    <source>
        <dbReference type="EMBL" id="UAG58556.1"/>
    </source>
</evidence>
<evidence type="ECO:0000313" key="2">
    <source>
        <dbReference type="Proteomes" id="UP000828735"/>
    </source>
</evidence>
<accession>A0AAE9BLB3</accession>
<organism evidence="1 2">
    <name type="scientific">Pseudomonas phage Kaya</name>
    <dbReference type="NCBI Taxonomy" id="2872675"/>
    <lineage>
        <taxon>Viruses</taxon>
        <taxon>Duplodnaviria</taxon>
        <taxon>Heunggongvirae</taxon>
        <taxon>Uroviricota</taxon>
        <taxon>Caudoviricetes</taxon>
        <taxon>Jondennisvirinae</taxon>
        <taxon>Septimatrevirus</taxon>
        <taxon>Septimatrevirus kaya</taxon>
    </lineage>
</organism>
<keyword evidence="2" id="KW-1185">Reference proteome</keyword>